<sequence>MAEALTYDTQALRRTQSTGDLPPRELLRPARARISIDHRRSEHSPHLFDPRIRATAPEDLTLAPRTQRTFSIPIVPELPSAQSHAAVTGPSASALHRQRPTSWYSRAKSFFGYGPGSSRTRKSLVSFMWNLGFGFMQIVATIVLLAVASYLKSPTSPDVKEINACGRPLVAWNCIWLFKVTLSCILAYWSWRRACASSRRDDTESNNRDGTNSNRSSLQASANRRRYHEAHRTNITTPASGPSSTSPNNEEQSLPYSHLYARLSLFSSIITLTWFLTAHILEYTSINTCRQSAPHVWWLTFAILCTMYITVLEVFFFGLLVFIVLPTVLLFYNIALLCLGRHPLQNPHYIKPEVKKLPKSLVDRIPLVIYIPPPPDDPFPGPIPIPKSAHSYPPKPVSAVRNMKRRFAFLRKVSLPKKKAEGGSQKTEKSDSILGGKTRTWEDSWEQGEYPFVRLEGNRAVCAICLMDFEEPKKTEGALKDDNEHKGEPQETVRPESDAETPQGVPEAPEENIEEEERPSMPHLEDAGEGPSPLRLLACGHVFHQPCIDPWLTEVSGRCPICQRPVEIEEPKAKKSRRGRA</sequence>
<feature type="compositionally biased region" description="Polar residues" evidence="5">
    <location>
        <begin position="208"/>
        <end position="222"/>
    </location>
</feature>
<feature type="compositionally biased region" description="Polar residues" evidence="5">
    <location>
        <begin position="7"/>
        <end position="19"/>
    </location>
</feature>
<feature type="compositionally biased region" description="Basic and acidic residues" evidence="5">
    <location>
        <begin position="475"/>
        <end position="497"/>
    </location>
</feature>
<dbReference type="OrthoDB" id="8062037at2759"/>
<feature type="transmembrane region" description="Helical" evidence="6">
    <location>
        <begin position="127"/>
        <end position="150"/>
    </location>
</feature>
<dbReference type="PROSITE" id="PS50089">
    <property type="entry name" value="ZF_RING_2"/>
    <property type="match status" value="1"/>
</dbReference>
<feature type="domain" description="RING-type" evidence="7">
    <location>
        <begin position="462"/>
        <end position="563"/>
    </location>
</feature>
<keyword evidence="6" id="KW-0812">Transmembrane</keyword>
<evidence type="ECO:0000256" key="1">
    <source>
        <dbReference type="ARBA" id="ARBA00022723"/>
    </source>
</evidence>
<feature type="transmembrane region" description="Helical" evidence="6">
    <location>
        <begin position="301"/>
        <end position="332"/>
    </location>
</feature>
<dbReference type="KEGG" id="sla:SERLADRAFT_466045"/>
<dbReference type="PANTHER" id="PTHR14155">
    <property type="entry name" value="RING FINGER DOMAIN-CONTAINING"/>
    <property type="match status" value="1"/>
</dbReference>
<proteinExistence type="predicted"/>
<dbReference type="RefSeq" id="XP_007317737.1">
    <property type="nucleotide sequence ID" value="XM_007317675.1"/>
</dbReference>
<dbReference type="SUPFAM" id="SSF57850">
    <property type="entry name" value="RING/U-box"/>
    <property type="match status" value="1"/>
</dbReference>
<dbReference type="Gene3D" id="3.30.40.10">
    <property type="entry name" value="Zinc/RING finger domain, C3HC4 (zinc finger)"/>
    <property type="match status" value="1"/>
</dbReference>
<keyword evidence="3" id="KW-0862">Zinc</keyword>
<feature type="region of interest" description="Disordered" evidence="5">
    <location>
        <begin position="200"/>
        <end position="222"/>
    </location>
</feature>
<organism evidence="9">
    <name type="scientific">Serpula lacrymans var. lacrymans (strain S7.9)</name>
    <name type="common">Dry rot fungus</name>
    <dbReference type="NCBI Taxonomy" id="578457"/>
    <lineage>
        <taxon>Eukaryota</taxon>
        <taxon>Fungi</taxon>
        <taxon>Dikarya</taxon>
        <taxon>Basidiomycota</taxon>
        <taxon>Agaricomycotina</taxon>
        <taxon>Agaricomycetes</taxon>
        <taxon>Agaricomycetidae</taxon>
        <taxon>Boletales</taxon>
        <taxon>Coniophorineae</taxon>
        <taxon>Serpulaceae</taxon>
        <taxon>Serpula</taxon>
    </lineage>
</organism>
<name>F8NTE3_SERL9</name>
<feature type="region of interest" description="Disordered" evidence="5">
    <location>
        <begin position="1"/>
        <end position="23"/>
    </location>
</feature>
<feature type="compositionally biased region" description="Acidic residues" evidence="5">
    <location>
        <begin position="508"/>
        <end position="517"/>
    </location>
</feature>
<dbReference type="InterPro" id="IPR013083">
    <property type="entry name" value="Znf_RING/FYVE/PHD"/>
</dbReference>
<dbReference type="Pfam" id="PF13639">
    <property type="entry name" value="zf-RING_2"/>
    <property type="match status" value="1"/>
</dbReference>
<dbReference type="GeneID" id="18818997"/>
<dbReference type="HOGENOM" id="CLU_026647_0_0_1"/>
<dbReference type="GO" id="GO:0008270">
    <property type="term" value="F:zinc ion binding"/>
    <property type="evidence" value="ECO:0007669"/>
    <property type="project" value="UniProtKB-KW"/>
</dbReference>
<evidence type="ECO:0000256" key="5">
    <source>
        <dbReference type="SAM" id="MobiDB-lite"/>
    </source>
</evidence>
<evidence type="ECO:0000256" key="6">
    <source>
        <dbReference type="SAM" id="Phobius"/>
    </source>
</evidence>
<keyword evidence="6" id="KW-0472">Membrane</keyword>
<gene>
    <name evidence="8" type="ORF">SERLADRAFT_466045</name>
</gene>
<accession>F8NTE3</accession>
<keyword evidence="1" id="KW-0479">Metal-binding</keyword>
<feature type="region of interest" description="Disordered" evidence="5">
    <location>
        <begin position="475"/>
        <end position="529"/>
    </location>
</feature>
<dbReference type="InterPro" id="IPR001841">
    <property type="entry name" value="Znf_RING"/>
</dbReference>
<dbReference type="EMBL" id="GL945433">
    <property type="protein sequence ID" value="EGO25615.1"/>
    <property type="molecule type" value="Genomic_DNA"/>
</dbReference>
<evidence type="ECO:0000256" key="4">
    <source>
        <dbReference type="PROSITE-ProRule" id="PRU00175"/>
    </source>
</evidence>
<feature type="transmembrane region" description="Helical" evidence="6">
    <location>
        <begin position="170"/>
        <end position="191"/>
    </location>
</feature>
<dbReference type="PANTHER" id="PTHR14155:SF627">
    <property type="entry name" value="OS06G0192800 PROTEIN"/>
    <property type="match status" value="1"/>
</dbReference>
<dbReference type="Proteomes" id="UP000008064">
    <property type="component" value="Unassembled WGS sequence"/>
</dbReference>
<evidence type="ECO:0000313" key="8">
    <source>
        <dbReference type="EMBL" id="EGO25615.1"/>
    </source>
</evidence>
<keyword evidence="2 4" id="KW-0863">Zinc-finger</keyword>
<dbReference type="AlphaFoldDB" id="F8NTE3"/>
<protein>
    <recommendedName>
        <fullName evidence="7">RING-type domain-containing protein</fullName>
    </recommendedName>
</protein>
<feature type="transmembrane region" description="Helical" evidence="6">
    <location>
        <begin position="259"/>
        <end position="281"/>
    </location>
</feature>
<evidence type="ECO:0000259" key="7">
    <source>
        <dbReference type="PROSITE" id="PS50089"/>
    </source>
</evidence>
<reference evidence="9" key="1">
    <citation type="journal article" date="2011" name="Science">
        <title>The plant cell wall-decomposing machinery underlies the functional diversity of forest fungi.</title>
        <authorList>
            <person name="Eastwood D.C."/>
            <person name="Floudas D."/>
            <person name="Binder M."/>
            <person name="Majcherczyk A."/>
            <person name="Schneider P."/>
            <person name="Aerts A."/>
            <person name="Asiegbu F.O."/>
            <person name="Baker S.E."/>
            <person name="Barry K."/>
            <person name="Bendiksby M."/>
            <person name="Blumentritt M."/>
            <person name="Coutinho P.M."/>
            <person name="Cullen D."/>
            <person name="de Vries R.P."/>
            <person name="Gathman A."/>
            <person name="Goodell B."/>
            <person name="Henrissat B."/>
            <person name="Ihrmark K."/>
            <person name="Kauserud H."/>
            <person name="Kohler A."/>
            <person name="LaButti K."/>
            <person name="Lapidus A."/>
            <person name="Lavin J.L."/>
            <person name="Lee Y.-H."/>
            <person name="Lindquist E."/>
            <person name="Lilly W."/>
            <person name="Lucas S."/>
            <person name="Morin E."/>
            <person name="Murat C."/>
            <person name="Oguiza J.A."/>
            <person name="Park J."/>
            <person name="Pisabarro A.G."/>
            <person name="Riley R."/>
            <person name="Rosling A."/>
            <person name="Salamov A."/>
            <person name="Schmidt O."/>
            <person name="Schmutz J."/>
            <person name="Skrede I."/>
            <person name="Stenlid J."/>
            <person name="Wiebenga A."/>
            <person name="Xie X."/>
            <person name="Kuees U."/>
            <person name="Hibbett D.S."/>
            <person name="Hoffmeister D."/>
            <person name="Hoegberg N."/>
            <person name="Martin F."/>
            <person name="Grigoriev I.V."/>
            <person name="Watkinson S.C."/>
        </authorList>
    </citation>
    <scope>NUCLEOTIDE SEQUENCE [LARGE SCALE GENOMIC DNA]</scope>
    <source>
        <strain evidence="9">S7.9</strain>
    </source>
</reference>
<dbReference type="InterPro" id="IPR053238">
    <property type="entry name" value="RING-H2_zinc_finger"/>
</dbReference>
<dbReference type="SMART" id="SM00184">
    <property type="entry name" value="RING"/>
    <property type="match status" value="1"/>
</dbReference>
<evidence type="ECO:0000256" key="2">
    <source>
        <dbReference type="ARBA" id="ARBA00022771"/>
    </source>
</evidence>
<keyword evidence="6" id="KW-1133">Transmembrane helix</keyword>
<evidence type="ECO:0000256" key="3">
    <source>
        <dbReference type="ARBA" id="ARBA00022833"/>
    </source>
</evidence>
<evidence type="ECO:0000313" key="9">
    <source>
        <dbReference type="Proteomes" id="UP000008064"/>
    </source>
</evidence>